<reference evidence="1" key="1">
    <citation type="submission" date="2023-03" db="UniProtKB">
        <authorList>
            <consortium name="EnsemblPlants"/>
        </authorList>
    </citation>
    <scope>IDENTIFICATION</scope>
</reference>
<proteinExistence type="predicted"/>
<dbReference type="AlphaFoldDB" id="A0A9I9EKA6"/>
<name>A0A9I9EKA6_CUCME</name>
<accession>A0A9I9EKA6</accession>
<dbReference type="Gramene" id="MELO3C034983.2.1">
    <property type="protein sequence ID" value="MELO3C034983.2.1"/>
    <property type="gene ID" value="MELO3C034983.2"/>
</dbReference>
<protein>
    <submittedName>
        <fullName evidence="1">Uncharacterized protein</fullName>
    </submittedName>
</protein>
<evidence type="ECO:0000313" key="1">
    <source>
        <dbReference type="EnsemblPlants" id="MELO3C034983.2.1"/>
    </source>
</evidence>
<organism evidence="1">
    <name type="scientific">Cucumis melo</name>
    <name type="common">Muskmelon</name>
    <dbReference type="NCBI Taxonomy" id="3656"/>
    <lineage>
        <taxon>Eukaryota</taxon>
        <taxon>Viridiplantae</taxon>
        <taxon>Streptophyta</taxon>
        <taxon>Embryophyta</taxon>
        <taxon>Tracheophyta</taxon>
        <taxon>Spermatophyta</taxon>
        <taxon>Magnoliopsida</taxon>
        <taxon>eudicotyledons</taxon>
        <taxon>Gunneridae</taxon>
        <taxon>Pentapetalae</taxon>
        <taxon>rosids</taxon>
        <taxon>fabids</taxon>
        <taxon>Cucurbitales</taxon>
        <taxon>Cucurbitaceae</taxon>
        <taxon>Benincaseae</taxon>
        <taxon>Cucumis</taxon>
    </lineage>
</organism>
<dbReference type="EnsemblPlants" id="MELO3C034983.2.1">
    <property type="protein sequence ID" value="MELO3C034983.2.1"/>
    <property type="gene ID" value="MELO3C034983.2"/>
</dbReference>
<sequence>MVAEEVSILITSNQCIWWVGTSLLPVAVLFEMSMTVDPELFKGREHLMLNKAVHCLIIEIKHKQSLHITNITH</sequence>